<dbReference type="EMBL" id="WQKZ01000005">
    <property type="protein sequence ID" value="MVN78371.1"/>
    <property type="molecule type" value="Genomic_DNA"/>
</dbReference>
<name>A0A7K1TJK6_9BACT</name>
<gene>
    <name evidence="2" type="ORF">GO988_18730</name>
</gene>
<dbReference type="Proteomes" id="UP000441336">
    <property type="component" value="Unassembled WGS sequence"/>
</dbReference>
<organism evidence="2 3">
    <name type="scientific">Hymenobacter ginkgonis</name>
    <dbReference type="NCBI Taxonomy" id="2682976"/>
    <lineage>
        <taxon>Bacteria</taxon>
        <taxon>Pseudomonadati</taxon>
        <taxon>Bacteroidota</taxon>
        <taxon>Cytophagia</taxon>
        <taxon>Cytophagales</taxon>
        <taxon>Hymenobacteraceae</taxon>
        <taxon>Hymenobacter</taxon>
    </lineage>
</organism>
<evidence type="ECO:0008006" key="4">
    <source>
        <dbReference type="Google" id="ProtNLM"/>
    </source>
</evidence>
<sequence length="125" mass="13660">MLRLFLLSGLLALASPTFAQEVGAAALPSAGQYEYVTLVTVNGGSALLDYGQLKELGKQAPVTELEKEFVAVQNLRRAMLALNYLTGRGWEYVGMSSRQYSSGETSSGTFKIFSGTDYLLRRRKP</sequence>
<evidence type="ECO:0000256" key="1">
    <source>
        <dbReference type="SAM" id="SignalP"/>
    </source>
</evidence>
<evidence type="ECO:0000313" key="3">
    <source>
        <dbReference type="Proteomes" id="UP000441336"/>
    </source>
</evidence>
<accession>A0A7K1TJK6</accession>
<protein>
    <recommendedName>
        <fullName evidence="4">DUF4177 domain-containing protein</fullName>
    </recommendedName>
</protein>
<feature type="signal peptide" evidence="1">
    <location>
        <begin position="1"/>
        <end position="19"/>
    </location>
</feature>
<comment type="caution">
    <text evidence="2">The sequence shown here is derived from an EMBL/GenBank/DDBJ whole genome shotgun (WGS) entry which is preliminary data.</text>
</comment>
<dbReference type="RefSeq" id="WP_157568429.1">
    <property type="nucleotide sequence ID" value="NZ_WQKZ01000005.1"/>
</dbReference>
<keyword evidence="3" id="KW-1185">Reference proteome</keyword>
<reference evidence="2 3" key="1">
    <citation type="submission" date="2019-12" db="EMBL/GenBank/DDBJ databases">
        <title>Hymenobacter sp. HMF4947 Genome sequencing and assembly.</title>
        <authorList>
            <person name="Kang H."/>
            <person name="Cha I."/>
            <person name="Kim H."/>
            <person name="Joh K."/>
        </authorList>
    </citation>
    <scope>NUCLEOTIDE SEQUENCE [LARGE SCALE GENOMIC DNA]</scope>
    <source>
        <strain evidence="2 3">HMF4947</strain>
    </source>
</reference>
<dbReference type="AlphaFoldDB" id="A0A7K1TJK6"/>
<evidence type="ECO:0000313" key="2">
    <source>
        <dbReference type="EMBL" id="MVN78371.1"/>
    </source>
</evidence>
<keyword evidence="1" id="KW-0732">Signal</keyword>
<proteinExistence type="predicted"/>
<feature type="chain" id="PRO_5029456908" description="DUF4177 domain-containing protein" evidence="1">
    <location>
        <begin position="20"/>
        <end position="125"/>
    </location>
</feature>